<proteinExistence type="predicted"/>
<reference evidence="2" key="1">
    <citation type="submission" date="2022-01" db="EMBL/GenBank/DDBJ databases">
        <title>Genome Sequence Resource for Two Populations of Ditylenchus destructor, the Migratory Endoparasitic Phytonematode.</title>
        <authorList>
            <person name="Zhang H."/>
            <person name="Lin R."/>
            <person name="Xie B."/>
        </authorList>
    </citation>
    <scope>NUCLEOTIDE SEQUENCE</scope>
    <source>
        <strain evidence="2">BazhouSP</strain>
    </source>
</reference>
<evidence type="ECO:0000313" key="2">
    <source>
        <dbReference type="EMBL" id="KAI1695097.1"/>
    </source>
</evidence>
<dbReference type="EMBL" id="JAKKPZ010000442">
    <property type="protein sequence ID" value="KAI1695097.1"/>
    <property type="molecule type" value="Genomic_DNA"/>
</dbReference>
<name>A0AAD4MJ49_9BILA</name>
<accession>A0AAD4MJ49</accession>
<evidence type="ECO:0000313" key="3">
    <source>
        <dbReference type="Proteomes" id="UP001201812"/>
    </source>
</evidence>
<dbReference type="Proteomes" id="UP001201812">
    <property type="component" value="Unassembled WGS sequence"/>
</dbReference>
<feature type="chain" id="PRO_5041975573" evidence="1">
    <location>
        <begin position="22"/>
        <end position="102"/>
    </location>
</feature>
<protein>
    <submittedName>
        <fullName evidence="2">Uncharacterized protein</fullName>
    </submittedName>
</protein>
<keyword evidence="3" id="KW-1185">Reference proteome</keyword>
<organism evidence="2 3">
    <name type="scientific">Ditylenchus destructor</name>
    <dbReference type="NCBI Taxonomy" id="166010"/>
    <lineage>
        <taxon>Eukaryota</taxon>
        <taxon>Metazoa</taxon>
        <taxon>Ecdysozoa</taxon>
        <taxon>Nematoda</taxon>
        <taxon>Chromadorea</taxon>
        <taxon>Rhabditida</taxon>
        <taxon>Tylenchina</taxon>
        <taxon>Tylenchomorpha</taxon>
        <taxon>Sphaerularioidea</taxon>
        <taxon>Anguinidae</taxon>
        <taxon>Anguininae</taxon>
        <taxon>Ditylenchus</taxon>
    </lineage>
</organism>
<comment type="caution">
    <text evidence="2">The sequence shown here is derived from an EMBL/GenBank/DDBJ whole genome shotgun (WGS) entry which is preliminary data.</text>
</comment>
<sequence>MYYIKSLAIFTFFALLITVIAIRDDTVETNSAILLDASYNTGVQPVNETEIVSDPLTRKRRDMRRSPRRRRNVIEHGEPGDVNWYQDADIHLMRGDPILILH</sequence>
<feature type="signal peptide" evidence="1">
    <location>
        <begin position="1"/>
        <end position="21"/>
    </location>
</feature>
<dbReference type="AlphaFoldDB" id="A0AAD4MJ49"/>
<evidence type="ECO:0000256" key="1">
    <source>
        <dbReference type="SAM" id="SignalP"/>
    </source>
</evidence>
<keyword evidence="1" id="KW-0732">Signal</keyword>
<gene>
    <name evidence="2" type="ORF">DdX_19769</name>
</gene>